<evidence type="ECO:0000259" key="3">
    <source>
        <dbReference type="Pfam" id="PF22725"/>
    </source>
</evidence>
<dbReference type="SUPFAM" id="SSF55347">
    <property type="entry name" value="Glyceraldehyde-3-phosphate dehydrogenase-like, C-terminal domain"/>
    <property type="match status" value="1"/>
</dbReference>
<name>A0A6J6GXP7_9ZZZZ</name>
<dbReference type="GO" id="GO:0016491">
    <property type="term" value="F:oxidoreductase activity"/>
    <property type="evidence" value="ECO:0007669"/>
    <property type="project" value="UniProtKB-KW"/>
</dbReference>
<dbReference type="Gene3D" id="3.40.50.720">
    <property type="entry name" value="NAD(P)-binding Rossmann-like Domain"/>
    <property type="match status" value="1"/>
</dbReference>
<reference evidence="4" key="1">
    <citation type="submission" date="2020-05" db="EMBL/GenBank/DDBJ databases">
        <authorList>
            <person name="Chiriac C."/>
            <person name="Salcher M."/>
            <person name="Ghai R."/>
            <person name="Kavagutti S V."/>
        </authorList>
    </citation>
    <scope>NUCLEOTIDE SEQUENCE</scope>
</reference>
<evidence type="ECO:0000256" key="2">
    <source>
        <dbReference type="ARBA" id="ARBA00023002"/>
    </source>
</evidence>
<dbReference type="InterPro" id="IPR051317">
    <property type="entry name" value="Gfo/Idh/MocA_oxidoreduct"/>
</dbReference>
<evidence type="ECO:0000256" key="1">
    <source>
        <dbReference type="ARBA" id="ARBA00010928"/>
    </source>
</evidence>
<dbReference type="PANTHER" id="PTHR43708:SF5">
    <property type="entry name" value="CONSERVED EXPRESSED OXIDOREDUCTASE (EUROFUNG)-RELATED"/>
    <property type="match status" value="1"/>
</dbReference>
<organism evidence="4">
    <name type="scientific">freshwater metagenome</name>
    <dbReference type="NCBI Taxonomy" id="449393"/>
    <lineage>
        <taxon>unclassified sequences</taxon>
        <taxon>metagenomes</taxon>
        <taxon>ecological metagenomes</taxon>
    </lineage>
</organism>
<protein>
    <submittedName>
        <fullName evidence="4">Unannotated protein</fullName>
    </submittedName>
</protein>
<dbReference type="AlphaFoldDB" id="A0A6J6GXP7"/>
<sequence>MGRNLTETLEILKVSDDTGVPVTAFYNRLFDSDSLTIKRVIRDNEIGKVFRIDSRFERYRPDLAAQSWREQSSAAEGGGLLLDLQSHLISTALDWFGPADLVSASVRSIRGASDDDVVLVLRHKSGVDSYLSASAIAGAPGPRIRMLGSSGALVIGELDPQEALLRSGKIPHNGKWNVSTKSEACIVRGDEISEVQVEDGNYSHFYALVAGAIKGVNDWPVTKEEIIAVATIIDRARELNFRE</sequence>
<accession>A0A6J6GXP7</accession>
<dbReference type="InterPro" id="IPR055170">
    <property type="entry name" value="GFO_IDH_MocA-like_dom"/>
</dbReference>
<proteinExistence type="inferred from homology"/>
<comment type="similarity">
    <text evidence="1">Belongs to the Gfo/Idh/MocA family.</text>
</comment>
<dbReference type="Pfam" id="PF22725">
    <property type="entry name" value="GFO_IDH_MocA_C3"/>
    <property type="match status" value="1"/>
</dbReference>
<dbReference type="PANTHER" id="PTHR43708">
    <property type="entry name" value="CONSERVED EXPRESSED OXIDOREDUCTASE (EUROFUNG)"/>
    <property type="match status" value="1"/>
</dbReference>
<dbReference type="Gene3D" id="3.30.360.10">
    <property type="entry name" value="Dihydrodipicolinate Reductase, domain 2"/>
    <property type="match status" value="1"/>
</dbReference>
<feature type="domain" description="GFO/IDH/MocA-like oxidoreductase" evidence="3">
    <location>
        <begin position="35"/>
        <end position="153"/>
    </location>
</feature>
<evidence type="ECO:0000313" key="4">
    <source>
        <dbReference type="EMBL" id="CAB4603834.1"/>
    </source>
</evidence>
<gene>
    <name evidence="4" type="ORF">UFOPK1852_00267</name>
</gene>
<keyword evidence="2" id="KW-0560">Oxidoreductase</keyword>
<dbReference type="EMBL" id="CAEZUS010000025">
    <property type="protein sequence ID" value="CAB4603834.1"/>
    <property type="molecule type" value="Genomic_DNA"/>
</dbReference>